<dbReference type="NCBIfam" id="TIGR02001">
    <property type="entry name" value="gcw_chp"/>
    <property type="match status" value="1"/>
</dbReference>
<evidence type="ECO:0000313" key="2">
    <source>
        <dbReference type="Proteomes" id="UP000018440"/>
    </source>
</evidence>
<dbReference type="Proteomes" id="UP000018440">
    <property type="component" value="Unassembled WGS sequence"/>
</dbReference>
<gene>
    <name evidence="1" type="ORF">F955_03251</name>
</gene>
<dbReference type="PATRIC" id="fig|1217988.3.peg.3128"/>
<organism evidence="1 2">
    <name type="scientific">Acinetobacter schindleri CIP 107287</name>
    <dbReference type="NCBI Taxonomy" id="1217988"/>
    <lineage>
        <taxon>Bacteria</taxon>
        <taxon>Pseudomonadati</taxon>
        <taxon>Pseudomonadota</taxon>
        <taxon>Gammaproteobacteria</taxon>
        <taxon>Moraxellales</taxon>
        <taxon>Moraxellaceae</taxon>
        <taxon>Acinetobacter</taxon>
    </lineage>
</organism>
<sequence length="114" mass="12794">MSQLPKLDLLVLLVSMTSDTFAEDTQNLSRGELSATIGVVNKYIYRGGEKSDDPSVQFGLEYTNNSGIFLGYWGSTLNYDSSDANQDHGFEHDFYISYGRALNENWSYKSQIVS</sequence>
<evidence type="ECO:0008006" key="3">
    <source>
        <dbReference type="Google" id="ProtNLM"/>
    </source>
</evidence>
<dbReference type="RefSeq" id="WP_004896420.1">
    <property type="nucleotide sequence ID" value="NZ_KB849580.1"/>
</dbReference>
<reference evidence="1 2" key="1">
    <citation type="submission" date="2013-02" db="EMBL/GenBank/DDBJ databases">
        <title>The Genome Sequence of Acinetobacter schindleri CIP 107287.</title>
        <authorList>
            <consortium name="The Broad Institute Genome Sequencing Platform"/>
            <consortium name="The Broad Institute Genome Sequencing Center for Infectious Disease"/>
            <person name="Cerqueira G."/>
            <person name="Feldgarden M."/>
            <person name="Courvalin P."/>
            <person name="Perichon B."/>
            <person name="Grillot-Courvalin C."/>
            <person name="Clermont D."/>
            <person name="Rocha E."/>
            <person name="Yoon E.-J."/>
            <person name="Nemec A."/>
            <person name="Walker B."/>
            <person name="Young S.K."/>
            <person name="Zeng Q."/>
            <person name="Gargeya S."/>
            <person name="Fitzgerald M."/>
            <person name="Haas B."/>
            <person name="Abouelleil A."/>
            <person name="Alvarado L."/>
            <person name="Arachchi H.M."/>
            <person name="Berlin A.M."/>
            <person name="Chapman S.B."/>
            <person name="Dewar J."/>
            <person name="Goldberg J."/>
            <person name="Griggs A."/>
            <person name="Gujja S."/>
            <person name="Hansen M."/>
            <person name="Howarth C."/>
            <person name="Imamovic A."/>
            <person name="Larimer J."/>
            <person name="McCowan C."/>
            <person name="Murphy C."/>
            <person name="Neiman D."/>
            <person name="Pearson M."/>
            <person name="Priest M."/>
            <person name="Roberts A."/>
            <person name="Saif S."/>
            <person name="Shea T."/>
            <person name="Sisk P."/>
            <person name="Sykes S."/>
            <person name="Wortman J."/>
            <person name="Nusbaum C."/>
            <person name="Birren B."/>
        </authorList>
    </citation>
    <scope>NUCLEOTIDE SEQUENCE [LARGE SCALE GENOMIC DNA]</scope>
    <source>
        <strain evidence="1 2">CIP 107287</strain>
    </source>
</reference>
<dbReference type="Pfam" id="PF09694">
    <property type="entry name" value="Gcw_chp"/>
    <property type="match status" value="1"/>
</dbReference>
<accession>N9AAI8</accession>
<evidence type="ECO:0000313" key="1">
    <source>
        <dbReference type="EMBL" id="ENV43104.1"/>
    </source>
</evidence>
<name>N9AAI8_9GAMM</name>
<proteinExistence type="predicted"/>
<dbReference type="AlphaFoldDB" id="N9AAI8"/>
<dbReference type="InterPro" id="IPR010239">
    <property type="entry name" value="CHP02001"/>
</dbReference>
<dbReference type="HOGENOM" id="CLU_2230655_0_0_6"/>
<comment type="caution">
    <text evidence="1">The sequence shown here is derived from an EMBL/GenBank/DDBJ whole genome shotgun (WGS) entry which is preliminary data.</text>
</comment>
<protein>
    <recommendedName>
        <fullName evidence="3">Porin domain-containing protein</fullName>
    </recommendedName>
</protein>
<dbReference type="EMBL" id="APPQ01000033">
    <property type="protein sequence ID" value="ENV43104.1"/>
    <property type="molecule type" value="Genomic_DNA"/>
</dbReference>